<protein>
    <submittedName>
        <fullName evidence="2">Extracellular solute-binding protein</fullName>
    </submittedName>
</protein>
<dbReference type="PANTHER" id="PTHR30006:SF24">
    <property type="entry name" value="SLL0237 PROTEIN"/>
    <property type="match status" value="1"/>
</dbReference>
<keyword evidence="3" id="KW-1185">Reference proteome</keyword>
<accession>A0A556QP04</accession>
<dbReference type="OrthoDB" id="9791045at2"/>
<gene>
    <name evidence="2" type="ORF">FPL22_03465</name>
</gene>
<reference evidence="2 3" key="1">
    <citation type="submission" date="2019-07" db="EMBL/GenBank/DDBJ databases">
        <title>Description of 53C-WASEF.</title>
        <authorList>
            <person name="Pitt A."/>
            <person name="Hahn M.W."/>
        </authorList>
    </citation>
    <scope>NUCLEOTIDE SEQUENCE [LARGE SCALE GENOMIC DNA]</scope>
    <source>
        <strain evidence="2 3">53C-WASEF</strain>
    </source>
</reference>
<sequence>MSMLKQALIIFTLVATLVLPFALRPKHETVGKTDDTLVIITPHNEAIRQEFERAFAKWYQARTGRTVSLDWRLIGGTTEIAKYLEGEYTAAFQNYWVNTLHKPWSNDVLNGFANGSLPADAPAVAREARAAFLASEMSCGIDLFYGGGSYDFIRQAQAGRLVDSGIMQLHPEWFTEEVIPQSFAGEEYWDKKGLWVGTVLSSFGIITNRDSLARLGVTTAPRSWEDLADPRYVSEVALADPTKSGSIAKAFENVIQQQMQKVVFNRMATVRFATPEAMKAAEANAVAEGWLEGLRLLQRIGANARYFTDSAQKVPIDVAAGDCAVGMGIDFYGRQQQEAVRRRGADDRMAYISPEGGAVNSVDPVAMLRGAPNKKAALAFIEFSLSMEGQLLWNLKPGAPGGPDYFALRRLPVRKDFYTIEGIAALRSDPEEMPYGPQDRLIYRREWTGRLFREMAFAIRVMCLDTQPELKQAWRALIDAGMPADALAEFQDLSALDYAAANGRIREALRSKNKVDEIKLANELGNRFRAQYKRTVELAEKSRKN</sequence>
<dbReference type="PANTHER" id="PTHR30006">
    <property type="entry name" value="THIAMINE-BINDING PERIPLASMIC PROTEIN-RELATED"/>
    <property type="match status" value="1"/>
</dbReference>
<organism evidence="2 3">
    <name type="scientific">Rariglobus hedericola</name>
    <dbReference type="NCBI Taxonomy" id="2597822"/>
    <lineage>
        <taxon>Bacteria</taxon>
        <taxon>Pseudomonadati</taxon>
        <taxon>Verrucomicrobiota</taxon>
        <taxon>Opitutia</taxon>
        <taxon>Opitutales</taxon>
        <taxon>Opitutaceae</taxon>
        <taxon>Rariglobus</taxon>
    </lineage>
</organism>
<dbReference type="SUPFAM" id="SSF53850">
    <property type="entry name" value="Periplasmic binding protein-like II"/>
    <property type="match status" value="1"/>
</dbReference>
<keyword evidence="1" id="KW-0732">Signal</keyword>
<dbReference type="AlphaFoldDB" id="A0A556QP04"/>
<dbReference type="Proteomes" id="UP000315648">
    <property type="component" value="Unassembled WGS sequence"/>
</dbReference>
<name>A0A556QP04_9BACT</name>
<evidence type="ECO:0000313" key="3">
    <source>
        <dbReference type="Proteomes" id="UP000315648"/>
    </source>
</evidence>
<dbReference type="Pfam" id="PF13343">
    <property type="entry name" value="SBP_bac_6"/>
    <property type="match status" value="1"/>
</dbReference>
<evidence type="ECO:0000256" key="1">
    <source>
        <dbReference type="ARBA" id="ARBA00022729"/>
    </source>
</evidence>
<evidence type="ECO:0000313" key="2">
    <source>
        <dbReference type="EMBL" id="TSJ78374.1"/>
    </source>
</evidence>
<dbReference type="Gene3D" id="3.40.190.10">
    <property type="entry name" value="Periplasmic binding protein-like II"/>
    <property type="match status" value="2"/>
</dbReference>
<dbReference type="EMBL" id="VMBG01000001">
    <property type="protein sequence ID" value="TSJ78374.1"/>
    <property type="molecule type" value="Genomic_DNA"/>
</dbReference>
<proteinExistence type="predicted"/>
<comment type="caution">
    <text evidence="2">The sequence shown here is derived from an EMBL/GenBank/DDBJ whole genome shotgun (WGS) entry which is preliminary data.</text>
</comment>